<protein>
    <submittedName>
        <fullName evidence="10">(Mediterranean fruit fly) hypothetical protein</fullName>
    </submittedName>
</protein>
<keyword evidence="5 8" id="KW-0472">Membrane</keyword>
<keyword evidence="3 8" id="KW-0812">Transmembrane</keyword>
<dbReference type="PANTHER" id="PTHR42643">
    <property type="entry name" value="IONOTROPIC RECEPTOR 20A-RELATED"/>
    <property type="match status" value="1"/>
</dbReference>
<evidence type="ECO:0000256" key="4">
    <source>
        <dbReference type="ARBA" id="ARBA00022989"/>
    </source>
</evidence>
<dbReference type="SUPFAM" id="SSF53850">
    <property type="entry name" value="Periplasmic binding protein-like II"/>
    <property type="match status" value="1"/>
</dbReference>
<dbReference type="EMBL" id="CAJHJT010000056">
    <property type="protein sequence ID" value="CAD7013829.1"/>
    <property type="molecule type" value="Genomic_DNA"/>
</dbReference>
<evidence type="ECO:0000313" key="10">
    <source>
        <dbReference type="EMBL" id="CAD7013829.1"/>
    </source>
</evidence>
<organism evidence="10 11">
    <name type="scientific">Ceratitis capitata</name>
    <name type="common">Mediterranean fruit fly</name>
    <name type="synonym">Tephritis capitata</name>
    <dbReference type="NCBI Taxonomy" id="7213"/>
    <lineage>
        <taxon>Eukaryota</taxon>
        <taxon>Metazoa</taxon>
        <taxon>Ecdysozoa</taxon>
        <taxon>Arthropoda</taxon>
        <taxon>Hexapoda</taxon>
        <taxon>Insecta</taxon>
        <taxon>Pterygota</taxon>
        <taxon>Neoptera</taxon>
        <taxon>Endopterygota</taxon>
        <taxon>Diptera</taxon>
        <taxon>Brachycera</taxon>
        <taxon>Muscomorpha</taxon>
        <taxon>Tephritoidea</taxon>
        <taxon>Tephritidae</taxon>
        <taxon>Ceratitis</taxon>
        <taxon>Ceratitis</taxon>
    </lineage>
</organism>
<evidence type="ECO:0000256" key="5">
    <source>
        <dbReference type="ARBA" id="ARBA00023136"/>
    </source>
</evidence>
<evidence type="ECO:0000256" key="8">
    <source>
        <dbReference type="SAM" id="Phobius"/>
    </source>
</evidence>
<dbReference type="InterPro" id="IPR052192">
    <property type="entry name" value="Insect_Ionotropic_Sensory_Rcpt"/>
</dbReference>
<accession>A0A811VHU9</accession>
<proteinExistence type="predicted"/>
<evidence type="ECO:0000313" key="11">
    <source>
        <dbReference type="Proteomes" id="UP000606786"/>
    </source>
</evidence>
<evidence type="ECO:0000256" key="9">
    <source>
        <dbReference type="SAM" id="SignalP"/>
    </source>
</evidence>
<keyword evidence="4 8" id="KW-1133">Transmembrane helix</keyword>
<feature type="chain" id="PRO_5033003273" evidence="9">
    <location>
        <begin position="24"/>
        <end position="855"/>
    </location>
</feature>
<gene>
    <name evidence="10" type="ORF">CCAP1982_LOCUS21849</name>
</gene>
<keyword evidence="9" id="KW-0732">Signal</keyword>
<dbReference type="OrthoDB" id="7951606at2759"/>
<dbReference type="PANTHER" id="PTHR42643:SF41">
    <property type="entry name" value="IONOTROPIC RECEPTOR 20A-RELATED"/>
    <property type="match status" value="1"/>
</dbReference>
<feature type="transmembrane region" description="Helical" evidence="8">
    <location>
        <begin position="562"/>
        <end position="587"/>
    </location>
</feature>
<keyword evidence="11" id="KW-1185">Reference proteome</keyword>
<keyword evidence="6" id="KW-0675">Receptor</keyword>
<evidence type="ECO:0000256" key="6">
    <source>
        <dbReference type="ARBA" id="ARBA00023170"/>
    </source>
</evidence>
<evidence type="ECO:0000256" key="2">
    <source>
        <dbReference type="ARBA" id="ARBA00022475"/>
    </source>
</evidence>
<sequence length="855" mass="99302">MSTKHHFLLLYAFSLLTAYSTLTWNLPPESHIPNLVQLVRKIDLERKIDAILIMNALNTRKCCLSDEDIKILSTNRTVRLFQAETNCSHSFADLNADMLFIRCVSENFAPEQLDQMVVCLENRRNVRMMFIWSSEYTEVTSPQRAELMQEQEKLFTYCASKRLLNVIGIYRDFLRDGHYYTYSYFPHFQLQRKTLAEDCFPDRVKDVKGLAIRTVPDQLEPWSLVWREDNGTVNVIGFLKKFLQEFAKRINGSISYPLPVEPENVPDMSTLISLLKNDTLDIVMSSTTGRTYDVDVTAVISLVDLTIMLPIPGQMMESELLPIFLLRGYTAMEILCSYSEILLNVVLRNLLGQASCTRVSVSSKLGKRLLFMALLFTGILMSTLINASLNSYLTNPISYPRLKTFEDLINSGLTVKTSPHTYSTLDNYFTADNINKSKSVFSPATSSKDLNLQRNSFDRRYGYTLLSSLWDILERYQTFLPEPLFYVSEEIFIVKRQPMAFPMQKYSIFKESLDLMIDNLQSAGIVIFWSKQTYEDMIVAKKLNATHQWRKMRRGYLGFEDLYWLWFFYIFGVGISMLVFLTEMWFYSRTKQNGKFHNFLQGEQCQHAAKMLASRKSILLLLTFPLLIAQSTDSYTWNVQQDTNFIDVGRIVGKINSERKIDTILLMNARNTSKCCLCDEDIKILSANNTVKLLRSGSNCASSNERLNSEMLLIRCVPENFAAEHLDQMVICLQNRRNVRMLFIWSSEYTKVSPQQQVKLMQEQEQLFKYCAYRRLLNVIGIYRDYLSEGHYYTYTYFPQFQLQRKSLADDCFPDRVKDIKGLAIRTVPDQLEPWSLVWYDRMGNVKITGFLTKS</sequence>
<evidence type="ECO:0000256" key="3">
    <source>
        <dbReference type="ARBA" id="ARBA00022692"/>
    </source>
</evidence>
<keyword evidence="7" id="KW-0325">Glycoprotein</keyword>
<evidence type="ECO:0000256" key="1">
    <source>
        <dbReference type="ARBA" id="ARBA00004651"/>
    </source>
</evidence>
<dbReference type="AlphaFoldDB" id="A0A811VHU9"/>
<comment type="subcellular location">
    <subcellularLocation>
        <location evidence="1">Cell membrane</location>
        <topology evidence="1">Multi-pass membrane protein</topology>
    </subcellularLocation>
</comment>
<dbReference type="GO" id="GO:0005886">
    <property type="term" value="C:plasma membrane"/>
    <property type="evidence" value="ECO:0007669"/>
    <property type="project" value="UniProtKB-SubCell"/>
</dbReference>
<keyword evidence="2" id="KW-1003">Cell membrane</keyword>
<evidence type="ECO:0000256" key="7">
    <source>
        <dbReference type="ARBA" id="ARBA00023180"/>
    </source>
</evidence>
<comment type="caution">
    <text evidence="10">The sequence shown here is derived from an EMBL/GenBank/DDBJ whole genome shotgun (WGS) entry which is preliminary data.</text>
</comment>
<feature type="transmembrane region" description="Helical" evidence="8">
    <location>
        <begin position="369"/>
        <end position="393"/>
    </location>
</feature>
<feature type="signal peptide" evidence="9">
    <location>
        <begin position="1"/>
        <end position="23"/>
    </location>
</feature>
<reference evidence="10" key="1">
    <citation type="submission" date="2020-11" db="EMBL/GenBank/DDBJ databases">
        <authorList>
            <person name="Whitehead M."/>
        </authorList>
    </citation>
    <scope>NUCLEOTIDE SEQUENCE</scope>
    <source>
        <strain evidence="10">EGII</strain>
    </source>
</reference>
<name>A0A811VHU9_CERCA</name>
<dbReference type="Proteomes" id="UP000606786">
    <property type="component" value="Unassembled WGS sequence"/>
</dbReference>